<reference evidence="1" key="5">
    <citation type="journal article" date="2021" name="G3 (Bethesda)">
        <title>Aegilops tauschii genome assembly Aet v5.0 features greater sequence contiguity and improved annotation.</title>
        <authorList>
            <person name="Wang L."/>
            <person name="Zhu T."/>
            <person name="Rodriguez J.C."/>
            <person name="Deal K.R."/>
            <person name="Dubcovsky J."/>
            <person name="McGuire P.E."/>
            <person name="Lux T."/>
            <person name="Spannagl M."/>
            <person name="Mayer K.F.X."/>
            <person name="Baldrich P."/>
            <person name="Meyers B.C."/>
            <person name="Huo N."/>
            <person name="Gu Y.Q."/>
            <person name="Zhou H."/>
            <person name="Devos K.M."/>
            <person name="Bennetzen J.L."/>
            <person name="Unver T."/>
            <person name="Budak H."/>
            <person name="Gulick P.J."/>
            <person name="Galiba G."/>
            <person name="Kalapos B."/>
            <person name="Nelson D.R."/>
            <person name="Li P."/>
            <person name="You F.M."/>
            <person name="Luo M.C."/>
            <person name="Dvorak J."/>
        </authorList>
    </citation>
    <scope>NUCLEOTIDE SEQUENCE [LARGE SCALE GENOMIC DNA]</scope>
    <source>
        <strain evidence="1">cv. AL8/78</strain>
    </source>
</reference>
<dbReference type="EnsemblPlants" id="AET1Gv20247500.2">
    <property type="protein sequence ID" value="AET1Gv20247500.2"/>
    <property type="gene ID" value="AET1Gv20247500"/>
</dbReference>
<sequence>GSSLGSGIPLPLLLNDGELDTLALGEAHPRLGALADGEHVAQTGGKLVALRILDVDGLEGSLMLLPVLDHTNTPSVAPTSNHDHIADVKLDEVNNLVGLQVELDGVIGLDEWVWVADGAAIIGVQVGDALLAELDRPDLAELELSILIPDRVKAEATLGVIKKPVVLTSLGNGNDVHEPSRVGLVSADLSINHDMTLHKDRLHFTVGESIFQSVPQDEDQRQALPGLVRTR</sequence>
<name>A0A452Y0R3_AEGTS</name>
<accession>A0A452Y0R3</accession>
<reference evidence="1" key="4">
    <citation type="submission" date="2019-03" db="UniProtKB">
        <authorList>
            <consortium name="EnsemblPlants"/>
        </authorList>
    </citation>
    <scope>IDENTIFICATION</scope>
</reference>
<evidence type="ECO:0000313" key="1">
    <source>
        <dbReference type="EnsemblPlants" id="AET1Gv20247500.2"/>
    </source>
</evidence>
<dbReference type="Proteomes" id="UP000015105">
    <property type="component" value="Chromosome 1D"/>
</dbReference>
<organism evidence="1 2">
    <name type="scientific">Aegilops tauschii subsp. strangulata</name>
    <name type="common">Goatgrass</name>
    <dbReference type="NCBI Taxonomy" id="200361"/>
    <lineage>
        <taxon>Eukaryota</taxon>
        <taxon>Viridiplantae</taxon>
        <taxon>Streptophyta</taxon>
        <taxon>Embryophyta</taxon>
        <taxon>Tracheophyta</taxon>
        <taxon>Spermatophyta</taxon>
        <taxon>Magnoliopsida</taxon>
        <taxon>Liliopsida</taxon>
        <taxon>Poales</taxon>
        <taxon>Poaceae</taxon>
        <taxon>BOP clade</taxon>
        <taxon>Pooideae</taxon>
        <taxon>Triticodae</taxon>
        <taxon>Triticeae</taxon>
        <taxon>Triticinae</taxon>
        <taxon>Aegilops</taxon>
    </lineage>
</organism>
<reference evidence="2" key="2">
    <citation type="journal article" date="2017" name="Nat. Plants">
        <title>The Aegilops tauschii genome reveals multiple impacts of transposons.</title>
        <authorList>
            <person name="Zhao G."/>
            <person name="Zou C."/>
            <person name="Li K."/>
            <person name="Wang K."/>
            <person name="Li T."/>
            <person name="Gao L."/>
            <person name="Zhang X."/>
            <person name="Wang H."/>
            <person name="Yang Z."/>
            <person name="Liu X."/>
            <person name="Jiang W."/>
            <person name="Mao L."/>
            <person name="Kong X."/>
            <person name="Jiao Y."/>
            <person name="Jia J."/>
        </authorList>
    </citation>
    <scope>NUCLEOTIDE SEQUENCE [LARGE SCALE GENOMIC DNA]</scope>
    <source>
        <strain evidence="2">cv. AL8/78</strain>
    </source>
</reference>
<proteinExistence type="predicted"/>
<dbReference type="Gramene" id="AET1Gv20247500.2">
    <property type="protein sequence ID" value="AET1Gv20247500.2"/>
    <property type="gene ID" value="AET1Gv20247500"/>
</dbReference>
<keyword evidence="2" id="KW-1185">Reference proteome</keyword>
<dbReference type="AlphaFoldDB" id="A0A452Y0R3"/>
<reference evidence="2" key="1">
    <citation type="journal article" date="2014" name="Science">
        <title>Ancient hybridizations among the ancestral genomes of bread wheat.</title>
        <authorList>
            <consortium name="International Wheat Genome Sequencing Consortium,"/>
            <person name="Marcussen T."/>
            <person name="Sandve S.R."/>
            <person name="Heier L."/>
            <person name="Spannagl M."/>
            <person name="Pfeifer M."/>
            <person name="Jakobsen K.S."/>
            <person name="Wulff B.B."/>
            <person name="Steuernagel B."/>
            <person name="Mayer K.F."/>
            <person name="Olsen O.A."/>
        </authorList>
    </citation>
    <scope>NUCLEOTIDE SEQUENCE [LARGE SCALE GENOMIC DNA]</scope>
    <source>
        <strain evidence="2">cv. AL8/78</strain>
    </source>
</reference>
<evidence type="ECO:0000313" key="2">
    <source>
        <dbReference type="Proteomes" id="UP000015105"/>
    </source>
</evidence>
<protein>
    <submittedName>
        <fullName evidence="1">Uncharacterized protein</fullName>
    </submittedName>
</protein>
<reference evidence="1" key="3">
    <citation type="journal article" date="2017" name="Nature">
        <title>Genome sequence of the progenitor of the wheat D genome Aegilops tauschii.</title>
        <authorList>
            <person name="Luo M.C."/>
            <person name="Gu Y.Q."/>
            <person name="Puiu D."/>
            <person name="Wang H."/>
            <person name="Twardziok S.O."/>
            <person name="Deal K.R."/>
            <person name="Huo N."/>
            <person name="Zhu T."/>
            <person name="Wang L."/>
            <person name="Wang Y."/>
            <person name="McGuire P.E."/>
            <person name="Liu S."/>
            <person name="Long H."/>
            <person name="Ramasamy R.K."/>
            <person name="Rodriguez J.C."/>
            <person name="Van S.L."/>
            <person name="Yuan L."/>
            <person name="Wang Z."/>
            <person name="Xia Z."/>
            <person name="Xiao L."/>
            <person name="Anderson O.D."/>
            <person name="Ouyang S."/>
            <person name="Liang Y."/>
            <person name="Zimin A.V."/>
            <person name="Pertea G."/>
            <person name="Qi P."/>
            <person name="Bennetzen J.L."/>
            <person name="Dai X."/>
            <person name="Dawson M.W."/>
            <person name="Muller H.G."/>
            <person name="Kugler K."/>
            <person name="Rivarola-Duarte L."/>
            <person name="Spannagl M."/>
            <person name="Mayer K.F.X."/>
            <person name="Lu F.H."/>
            <person name="Bevan M.W."/>
            <person name="Leroy P."/>
            <person name="Li P."/>
            <person name="You F.M."/>
            <person name="Sun Q."/>
            <person name="Liu Z."/>
            <person name="Lyons E."/>
            <person name="Wicker T."/>
            <person name="Salzberg S.L."/>
            <person name="Devos K.M."/>
            <person name="Dvorak J."/>
        </authorList>
    </citation>
    <scope>NUCLEOTIDE SEQUENCE [LARGE SCALE GENOMIC DNA]</scope>
    <source>
        <strain evidence="1">cv. AL8/78</strain>
    </source>
</reference>